<keyword evidence="1" id="KW-0812">Transmembrane</keyword>
<keyword evidence="1" id="KW-1133">Transmembrane helix</keyword>
<feature type="transmembrane region" description="Helical" evidence="1">
    <location>
        <begin position="6"/>
        <end position="22"/>
    </location>
</feature>
<comment type="caution">
    <text evidence="2">The sequence shown here is derived from an EMBL/GenBank/DDBJ whole genome shotgun (WGS) entry which is preliminary data.</text>
</comment>
<dbReference type="RefSeq" id="WP_378151495.1">
    <property type="nucleotide sequence ID" value="NZ_JBHSEC010000001.1"/>
</dbReference>
<name>A0ABV8X1V4_9LACT</name>
<accession>A0ABV8X1V4</accession>
<keyword evidence="1" id="KW-0472">Membrane</keyword>
<dbReference type="Proteomes" id="UP001595817">
    <property type="component" value="Unassembled WGS sequence"/>
</dbReference>
<organism evidence="2 3">
    <name type="scientific">Chungangia koreensis</name>
    <dbReference type="NCBI Taxonomy" id="752657"/>
    <lineage>
        <taxon>Bacteria</taxon>
        <taxon>Bacillati</taxon>
        <taxon>Bacillota</taxon>
        <taxon>Bacilli</taxon>
        <taxon>Lactobacillales</taxon>
        <taxon>Chungangia</taxon>
    </lineage>
</organism>
<keyword evidence="3" id="KW-1185">Reference proteome</keyword>
<evidence type="ECO:0000313" key="3">
    <source>
        <dbReference type="Proteomes" id="UP001595817"/>
    </source>
</evidence>
<dbReference type="EMBL" id="JBHSEC010000001">
    <property type="protein sequence ID" value="MFC4409099.1"/>
    <property type="molecule type" value="Genomic_DNA"/>
</dbReference>
<reference evidence="3" key="1">
    <citation type="journal article" date="2019" name="Int. J. Syst. Evol. Microbiol.">
        <title>The Global Catalogue of Microorganisms (GCM) 10K type strain sequencing project: providing services to taxonomists for standard genome sequencing and annotation.</title>
        <authorList>
            <consortium name="The Broad Institute Genomics Platform"/>
            <consortium name="The Broad Institute Genome Sequencing Center for Infectious Disease"/>
            <person name="Wu L."/>
            <person name="Ma J."/>
        </authorList>
    </citation>
    <scope>NUCLEOTIDE SEQUENCE [LARGE SCALE GENOMIC DNA]</scope>
    <source>
        <strain evidence="3">CCUG 59778</strain>
    </source>
</reference>
<protein>
    <submittedName>
        <fullName evidence="2">Uncharacterized protein</fullName>
    </submittedName>
</protein>
<evidence type="ECO:0000256" key="1">
    <source>
        <dbReference type="SAM" id="Phobius"/>
    </source>
</evidence>
<sequence>MDFPYILAFILLVVVVGIIYALKDLFGSKNKRDIERLSKQSDLKRNNRRVNEYNQRS</sequence>
<proteinExistence type="predicted"/>
<evidence type="ECO:0000313" key="2">
    <source>
        <dbReference type="EMBL" id="MFC4409099.1"/>
    </source>
</evidence>
<gene>
    <name evidence="2" type="ORF">ACFOZY_01475</name>
</gene>